<dbReference type="InterPro" id="IPR051220">
    <property type="entry name" value="TFA_Chaperone"/>
</dbReference>
<feature type="compositionally biased region" description="Basic and acidic residues" evidence="1">
    <location>
        <begin position="657"/>
        <end position="668"/>
    </location>
</feature>
<feature type="domain" description="Terminase large subunit GpA endonuclease" evidence="3">
    <location>
        <begin position="322"/>
        <end position="642"/>
    </location>
</feature>
<keyword evidence="5" id="KW-1185">Reference proteome</keyword>
<dbReference type="InterPro" id="IPR046453">
    <property type="entry name" value="GpA_ATPase"/>
</dbReference>
<dbReference type="RefSeq" id="WP_255914197.1">
    <property type="nucleotide sequence ID" value="NZ_JANFQO010000008.1"/>
</dbReference>
<evidence type="ECO:0000256" key="1">
    <source>
        <dbReference type="SAM" id="MobiDB-lite"/>
    </source>
</evidence>
<proteinExistence type="predicted"/>
<organism evidence="4 5">
    <name type="scientific">Tahibacter harae</name>
    <dbReference type="NCBI Taxonomy" id="2963937"/>
    <lineage>
        <taxon>Bacteria</taxon>
        <taxon>Pseudomonadati</taxon>
        <taxon>Pseudomonadota</taxon>
        <taxon>Gammaproteobacteria</taxon>
        <taxon>Lysobacterales</taxon>
        <taxon>Rhodanobacteraceae</taxon>
        <taxon>Tahibacter</taxon>
    </lineage>
</organism>
<name>A0ABT1QS98_9GAMM</name>
<comment type="caution">
    <text evidence="4">The sequence shown here is derived from an EMBL/GenBank/DDBJ whole genome shotgun (WGS) entry which is preliminary data.</text>
</comment>
<evidence type="ECO:0000259" key="3">
    <source>
        <dbReference type="Pfam" id="PF20454"/>
    </source>
</evidence>
<sequence length="690" mass="77973">MYAPPADISVFDAVCEVLHTASGRYDGELSPYMRKPCDALASRRRKAVVFAGPGRCSKSAALIDGWTARNRVYAPGDQLLVHASQDLARYYSKIRLDRIIQASPELRSRLSPRKQDDNTFDKIWRAGDVLSIGWPSGAQLSARDFQYVAITEYDLADDDIDGEGTLYQLAAMRTQTYLSAGKVVVESSVRREYRDASWEPPPGFPHMAPPATGITALYNSGTRNWLYWRCPECHRPLQLHPDIHVMFCLPPLDQLTDDLAGVEPRTWAKKFSKVVCRNHGCGVPIEERWKRQLNKASVWVPDGCALDEDNEIQGEEIETDIDSYQLSCVAACYAAWPNILEKYAVAVQSYLRTGSEVDIKSTVNLDQGRVYLPLAARKRAKDSELKKRAEALPKHAVPPGARFLLAQVDVQAGKQPRFDVQIVGIGPGRERWIVDRFPIKTSRRPLEIVDGVQKYHPIDPALYSEDWHRIKDKVAARRYPLGDGSGRTMPVRFTICDSGGKAGVTARAYEFFRWLRSNPDNGDLFTRFRLYKGAERENAKTIEERYPDASDRADRFSGAIGDVPVLMVNVTTLKDTVLNDVLRSTPGPGFYHFPNWLPDSYYREFAAETRTARRWERVEGKPPNEAIDLGVMCEIAILRLGADRDEFWRDPPPWARSWDENPDVRAHDAPPPPPPEPPARRPAPYLMGHR</sequence>
<reference evidence="4" key="1">
    <citation type="submission" date="2022-07" db="EMBL/GenBank/DDBJ databases">
        <title>Tahibacter sp., a new gammaproteobacterium isolated from the silt sample collected at pig farm.</title>
        <authorList>
            <person name="Chen H."/>
        </authorList>
    </citation>
    <scope>NUCLEOTIDE SEQUENCE</scope>
    <source>
        <strain evidence="4">P2K</strain>
    </source>
</reference>
<dbReference type="Proteomes" id="UP001165498">
    <property type="component" value="Unassembled WGS sequence"/>
</dbReference>
<dbReference type="InterPro" id="IPR046454">
    <property type="entry name" value="GpA_endonuclease"/>
</dbReference>
<dbReference type="Pfam" id="PF05876">
    <property type="entry name" value="GpA_ATPase"/>
    <property type="match status" value="1"/>
</dbReference>
<evidence type="ECO:0000259" key="2">
    <source>
        <dbReference type="Pfam" id="PF05876"/>
    </source>
</evidence>
<feature type="domain" description="Phage terminase large subunit GpA ATPase" evidence="2">
    <location>
        <begin position="22"/>
        <end position="299"/>
    </location>
</feature>
<evidence type="ECO:0000313" key="5">
    <source>
        <dbReference type="Proteomes" id="UP001165498"/>
    </source>
</evidence>
<feature type="compositionally biased region" description="Pro residues" evidence="1">
    <location>
        <begin position="669"/>
        <end position="681"/>
    </location>
</feature>
<dbReference type="PANTHER" id="PTHR34413">
    <property type="entry name" value="PROPHAGE TAIL FIBER ASSEMBLY PROTEIN HOMOLOG TFAE-RELATED-RELATED"/>
    <property type="match status" value="1"/>
</dbReference>
<dbReference type="EMBL" id="JANFQO010000008">
    <property type="protein sequence ID" value="MCQ4165132.1"/>
    <property type="molecule type" value="Genomic_DNA"/>
</dbReference>
<dbReference type="PANTHER" id="PTHR34413:SF2">
    <property type="entry name" value="PROPHAGE TAIL FIBER ASSEMBLY PROTEIN HOMOLOG TFAE-RELATED"/>
    <property type="match status" value="1"/>
</dbReference>
<evidence type="ECO:0000313" key="4">
    <source>
        <dbReference type="EMBL" id="MCQ4165132.1"/>
    </source>
</evidence>
<feature type="region of interest" description="Disordered" evidence="1">
    <location>
        <begin position="651"/>
        <end position="690"/>
    </location>
</feature>
<accession>A0ABT1QS98</accession>
<protein>
    <submittedName>
        <fullName evidence="4">Phage terminase large subunit family protein</fullName>
    </submittedName>
</protein>
<dbReference type="Pfam" id="PF20454">
    <property type="entry name" value="GpA_nuclease"/>
    <property type="match status" value="1"/>
</dbReference>
<gene>
    <name evidence="4" type="ORF">NM961_10465</name>
</gene>